<evidence type="ECO:0000313" key="2">
    <source>
        <dbReference type="Proteomes" id="UP001556367"/>
    </source>
</evidence>
<reference evidence="2" key="1">
    <citation type="submission" date="2024-06" db="EMBL/GenBank/DDBJ databases">
        <title>Multi-omics analyses provide insights into the biosynthesis of the anticancer antibiotic pleurotin in Hohenbuehelia grisea.</title>
        <authorList>
            <person name="Weaver J.A."/>
            <person name="Alberti F."/>
        </authorList>
    </citation>
    <scope>NUCLEOTIDE SEQUENCE [LARGE SCALE GENOMIC DNA]</scope>
    <source>
        <strain evidence="2">T-177</strain>
    </source>
</reference>
<sequence>MDSGFGECDRTLSLKCLEGYGVGTFSAKEMALNGRMDRLPDLAGITTTHSHKPHEEGRPPARAIARDNSADFKMIINGVSKPASAFCSAKTALELGAPIRGILAFTSTSTDTAGRSVPAPGRCALAIAREIPSSKHPLPILDPVHNPPGAIGKK</sequence>
<evidence type="ECO:0000313" key="1">
    <source>
        <dbReference type="EMBL" id="KAL0959715.1"/>
    </source>
</evidence>
<proteinExistence type="predicted"/>
<accession>A0ABR3JWC7</accession>
<dbReference type="EMBL" id="JASNQZ010000002">
    <property type="protein sequence ID" value="KAL0959715.1"/>
    <property type="molecule type" value="Genomic_DNA"/>
</dbReference>
<protein>
    <submittedName>
        <fullName evidence="1">Uncharacterized protein</fullName>
    </submittedName>
</protein>
<comment type="caution">
    <text evidence="1">The sequence shown here is derived from an EMBL/GenBank/DDBJ whole genome shotgun (WGS) entry which is preliminary data.</text>
</comment>
<name>A0ABR3JWC7_9AGAR</name>
<keyword evidence="2" id="KW-1185">Reference proteome</keyword>
<gene>
    <name evidence="1" type="ORF">HGRIS_011408</name>
</gene>
<dbReference type="Proteomes" id="UP001556367">
    <property type="component" value="Unassembled WGS sequence"/>
</dbReference>
<organism evidence="1 2">
    <name type="scientific">Hohenbuehelia grisea</name>
    <dbReference type="NCBI Taxonomy" id="104357"/>
    <lineage>
        <taxon>Eukaryota</taxon>
        <taxon>Fungi</taxon>
        <taxon>Dikarya</taxon>
        <taxon>Basidiomycota</taxon>
        <taxon>Agaricomycotina</taxon>
        <taxon>Agaricomycetes</taxon>
        <taxon>Agaricomycetidae</taxon>
        <taxon>Agaricales</taxon>
        <taxon>Pleurotineae</taxon>
        <taxon>Pleurotaceae</taxon>
        <taxon>Hohenbuehelia</taxon>
    </lineage>
</organism>